<dbReference type="Gene3D" id="1.25.10.10">
    <property type="entry name" value="Leucine-rich Repeat Variant"/>
    <property type="match status" value="1"/>
</dbReference>
<dbReference type="InterPro" id="IPR006083">
    <property type="entry name" value="PRK/URK"/>
</dbReference>
<dbReference type="SUPFAM" id="SSF55154">
    <property type="entry name" value="CYTH-like phosphatases"/>
    <property type="match status" value="1"/>
</dbReference>
<dbReference type="FunFam" id="3.40.50.300:FF:001866">
    <property type="entry name" value="Phosphoribulokinase / Uridine kinase family"/>
    <property type="match status" value="1"/>
</dbReference>
<dbReference type="Pfam" id="PF03810">
    <property type="entry name" value="IBN_N"/>
    <property type="match status" value="1"/>
</dbReference>
<dbReference type="InterPro" id="IPR011989">
    <property type="entry name" value="ARM-like"/>
</dbReference>
<reference evidence="9" key="1">
    <citation type="submission" date="2021-01" db="EMBL/GenBank/DDBJ databases">
        <authorList>
            <consortium name="Genoscope - CEA"/>
            <person name="William W."/>
        </authorList>
    </citation>
    <scope>NUCLEOTIDE SEQUENCE</scope>
</reference>
<gene>
    <name evidence="9" type="ORF">DARMORV10_C07P19150.1</name>
</gene>
<dbReference type="GO" id="GO:0006886">
    <property type="term" value="P:intracellular protein transport"/>
    <property type="evidence" value="ECO:0007669"/>
    <property type="project" value="InterPro"/>
</dbReference>
<dbReference type="GO" id="GO:0016462">
    <property type="term" value="F:pyrophosphatase activity"/>
    <property type="evidence" value="ECO:0007669"/>
    <property type="project" value="UniProtKB-ARBA"/>
</dbReference>
<dbReference type="PANTHER" id="PTHR10997">
    <property type="entry name" value="IMPORTIN-7, 8, 11"/>
    <property type="match status" value="1"/>
</dbReference>
<dbReference type="SMART" id="SM00913">
    <property type="entry name" value="IBN_N"/>
    <property type="match status" value="1"/>
</dbReference>
<dbReference type="InterPro" id="IPR023577">
    <property type="entry name" value="CYTH_domain"/>
</dbReference>
<feature type="domain" description="Importin N-terminal" evidence="7">
    <location>
        <begin position="719"/>
        <end position="799"/>
    </location>
</feature>
<dbReference type="Pfam" id="PF25018">
    <property type="entry name" value="HEAT_IPO9_c"/>
    <property type="match status" value="1"/>
</dbReference>
<dbReference type="SUPFAM" id="SSF52540">
    <property type="entry name" value="P-loop containing nucleoside triphosphate hydrolases"/>
    <property type="match status" value="1"/>
</dbReference>
<dbReference type="GO" id="GO:0005634">
    <property type="term" value="C:nucleus"/>
    <property type="evidence" value="ECO:0007669"/>
    <property type="project" value="UniProtKB-SubCell"/>
</dbReference>
<organism evidence="9">
    <name type="scientific">Brassica napus</name>
    <name type="common">Rape</name>
    <dbReference type="NCBI Taxonomy" id="3708"/>
    <lineage>
        <taxon>Eukaryota</taxon>
        <taxon>Viridiplantae</taxon>
        <taxon>Streptophyta</taxon>
        <taxon>Embryophyta</taxon>
        <taxon>Tracheophyta</taxon>
        <taxon>Spermatophyta</taxon>
        <taxon>Magnoliopsida</taxon>
        <taxon>eudicotyledons</taxon>
        <taxon>Gunneridae</taxon>
        <taxon>Pentapetalae</taxon>
        <taxon>rosids</taxon>
        <taxon>malvids</taxon>
        <taxon>Brassicales</taxon>
        <taxon>Brassicaceae</taxon>
        <taxon>Brassiceae</taxon>
        <taxon>Brassica</taxon>
    </lineage>
</organism>
<dbReference type="Pfam" id="PF01928">
    <property type="entry name" value="CYTH"/>
    <property type="match status" value="1"/>
</dbReference>
<dbReference type="Proteomes" id="UP001295469">
    <property type="component" value="Chromosome C07"/>
</dbReference>
<dbReference type="PANTHER" id="PTHR10997:SF9">
    <property type="entry name" value="IMPORTIN-9"/>
    <property type="match status" value="1"/>
</dbReference>
<evidence type="ECO:0000256" key="2">
    <source>
        <dbReference type="ARBA" id="ARBA00022448"/>
    </source>
</evidence>
<dbReference type="GO" id="GO:0005524">
    <property type="term" value="F:ATP binding"/>
    <property type="evidence" value="ECO:0007669"/>
    <property type="project" value="InterPro"/>
</dbReference>
<keyword evidence="5" id="KW-0175">Coiled coil</keyword>
<dbReference type="PROSITE" id="PS51707">
    <property type="entry name" value="CYTH"/>
    <property type="match status" value="1"/>
</dbReference>
<dbReference type="PROSITE" id="PS50166">
    <property type="entry name" value="IMPORTIN_B_NT"/>
    <property type="match status" value="1"/>
</dbReference>
<dbReference type="InterPro" id="IPR001494">
    <property type="entry name" value="Importin-beta_N"/>
</dbReference>
<dbReference type="GO" id="GO:0016301">
    <property type="term" value="F:kinase activity"/>
    <property type="evidence" value="ECO:0007669"/>
    <property type="project" value="InterPro"/>
</dbReference>
<evidence type="ECO:0000259" key="7">
    <source>
        <dbReference type="PROSITE" id="PS50166"/>
    </source>
</evidence>
<keyword evidence="3" id="KW-0653">Protein transport</keyword>
<evidence type="ECO:0000313" key="9">
    <source>
        <dbReference type="EMBL" id="CAF1975274.1"/>
    </source>
</evidence>
<dbReference type="FunFam" id="1.25.10.10:FF:000459">
    <property type="entry name" value="ARM repeat superfamily protein"/>
    <property type="match status" value="1"/>
</dbReference>
<keyword evidence="4" id="KW-0539">Nucleus</keyword>
<dbReference type="CDD" id="cd02028">
    <property type="entry name" value="UMPK_like"/>
    <property type="match status" value="1"/>
</dbReference>
<accession>A0A816M408</accession>
<keyword evidence="2" id="KW-0813">Transport</keyword>
<evidence type="ECO:0000256" key="4">
    <source>
        <dbReference type="ARBA" id="ARBA00023242"/>
    </source>
</evidence>
<dbReference type="SUPFAM" id="SSF48371">
    <property type="entry name" value="ARM repeat"/>
    <property type="match status" value="1"/>
</dbReference>
<dbReference type="GO" id="GO:0031267">
    <property type="term" value="F:small GTPase binding"/>
    <property type="evidence" value="ECO:0007669"/>
    <property type="project" value="InterPro"/>
</dbReference>
<evidence type="ECO:0000256" key="6">
    <source>
        <dbReference type="SAM" id="MobiDB-lite"/>
    </source>
</evidence>
<feature type="domain" description="CYTH" evidence="8">
    <location>
        <begin position="249"/>
        <end position="411"/>
    </location>
</feature>
<evidence type="ECO:0000259" key="8">
    <source>
        <dbReference type="PROSITE" id="PS51707"/>
    </source>
</evidence>
<sequence length="1680" mass="187949">MMGQDTNGIEFHQKRHGLLKDQVQLVKRRDSVRYEIVPIQDRLSFEKGFFAVIRACQLLSQKNDGIILVGVAGPSGAGKTVFTEKILNFLPSVAVISMDNYNDASRIVDGNFDDPRLTDYDTLLKNLEDLKEGKQVEVPIYDFKSSSRVGYRTLDVPASRIVIIEGIYALSEKLRPLLDLRVSVTGGVHFDLVKRVLRDIQRAGQQPEEIIHQISETVYPMYKAFIEPDLQTAQIKIINKFNPFTGFQSPTYILKSRKDVSVDQIKAVLSEGYTENKEETYDIYLLPPGEDPESCQSHLRMRNKDGKYSLMFEEWVTDTPFVISPRITFEVSVRLLGGLMALGYTIATILKRNSHVFATEKVCVKIDWLEQLNRHYMQVQGKDRQLVQSTAEQLGLEGSFIPRTYIEQIQLEKLINEVMALPDDLKHKLSLDEDLVSSSSPKEALLRASADRVAMRNKNLKRGMSHSYSTQRDKNLSKLAGYSSSDRRYEERNHDSPANEGFMTQLSEQISSLNERMDEFTNRIEELNSKLSCNKNSPTQQSMTVQAEVCNGSAPTSYFISSLDNGCLTNSIMPHSSSSSQLAKDSPLMEEISTLSRGQRQVMHQLDNLCTLMRESSSAERSRLARTGSNNRSRSSKSFFLSSSLPLKLTALALCSVGIVAPTSKSQRGDSVSLEHSYKKIEREIEKKIETMVVDQDQQWLLGCLTASLDPNQNVRSFAETSLNQASLQPGFGSALCRVAANKVLSLGLRQISFLHSAVLLKQFIKKHWRENDEDFEYPLVSSEEKDLIRGLLLGSLDDSHRKICTAISMDISSIATYDWPEEWPELLPFLLKLISDQNNINGVHGALRCLALLSGDLDDKDVPTLVPVLFPCLHAVVSSPQSYDKYMRGKALSIFYSCISVLGAMSGVYKTETTTLVTPLLKVWMIQFSLILEHPVQPDDPDDWSLRMEVLKCLNQFVQNFPFLMESELIAIMRPLWHTFESSLQVYLRSSVEGAEDSYDGRYDSDGEEKSLDTFVIQLFEFLSTIVSSRRLAKVIASNVGELVYQTVAFLQVTEQQVHTWSTDVNQFVADEDEGSFSCRISGKLTWCTTGILLLEEVVNTFGREGINAVVDAAGKRFHESQNEKIAGSSSWWRIREAALYALASLADQLVDAEDLGTDHANLAKFIEQLIMEDTGTGHHECPFLYARIFTAVARFSSEINPGLLEHFLNAAVRAINMDVPPPVKVGACRALLQLLPDMNRSVILPQIMNLFSSLTDLLHRASDETLILVLETLQQAIKAGHEASASIESIISPVILNVWVAHVSDPFISIDIIDVLEGAPSDVVKTAYEFCFDAVIRIILHSEDNSELQNATECLAAFISSGRQELLSWSGDPSFTMRSLLDAASRLLNPDLECSGSLFAGKYILQLILHLPSEMAPRVQDLVAALVRRMQSAEISGFRSSLLLIFARLVHMSFPNVDQFINLLVSVPADGHENSFAYVMTEWTKQQGEIQGAYQIKVTCSALALLLSTRHSEFAKVNVPGNRIQSNGGITTRSKAKSAPEQWTIIPLPMKVLALLADTLIEIQEQVLGCEDEDSEWEEVDEVNVEGEKDLLRSTGASQSSKPSYDQLEAMARTFENQDNGDGDDDFHVTDPLNEINLASYLADFMLKFSSGDRPLFDNVCQGLTNAQRNVIQTVLNR</sequence>
<evidence type="ECO:0000256" key="3">
    <source>
        <dbReference type="ARBA" id="ARBA00022927"/>
    </source>
</evidence>
<proteinExistence type="predicted"/>
<name>A0A816M408_BRANA</name>
<dbReference type="InterPro" id="IPR056840">
    <property type="entry name" value="HEAT_IPO9_central"/>
</dbReference>
<feature type="compositionally biased region" description="Basic and acidic residues" evidence="6">
    <location>
        <begin position="485"/>
        <end position="497"/>
    </location>
</feature>
<dbReference type="Pfam" id="PF00485">
    <property type="entry name" value="PRK"/>
    <property type="match status" value="1"/>
</dbReference>
<dbReference type="PRINTS" id="PR00988">
    <property type="entry name" value="URIDINKINASE"/>
</dbReference>
<comment type="subcellular location">
    <subcellularLocation>
        <location evidence="1">Nucleus</location>
    </subcellularLocation>
</comment>
<feature type="coiled-coil region" evidence="5">
    <location>
        <begin position="503"/>
        <end position="537"/>
    </location>
</feature>
<dbReference type="InterPro" id="IPR033469">
    <property type="entry name" value="CYTH-like_dom_sf"/>
</dbReference>
<evidence type="ECO:0000256" key="5">
    <source>
        <dbReference type="SAM" id="Coils"/>
    </source>
</evidence>
<feature type="region of interest" description="Disordered" evidence="6">
    <location>
        <begin position="458"/>
        <end position="500"/>
    </location>
</feature>
<evidence type="ECO:0000256" key="1">
    <source>
        <dbReference type="ARBA" id="ARBA00004123"/>
    </source>
</evidence>
<dbReference type="Gene3D" id="3.40.50.300">
    <property type="entry name" value="P-loop containing nucleotide triphosphate hydrolases"/>
    <property type="match status" value="1"/>
</dbReference>
<protein>
    <submittedName>
        <fullName evidence="9">(rape) hypothetical protein</fullName>
    </submittedName>
</protein>
<dbReference type="EMBL" id="HG994371">
    <property type="protein sequence ID" value="CAF1975274.1"/>
    <property type="molecule type" value="Genomic_DNA"/>
</dbReference>
<dbReference type="InterPro" id="IPR027417">
    <property type="entry name" value="P-loop_NTPase"/>
</dbReference>
<dbReference type="Gene3D" id="2.40.320.10">
    <property type="entry name" value="Hypothetical Protein Pfu-838710-001"/>
    <property type="match status" value="1"/>
</dbReference>
<dbReference type="InterPro" id="IPR016024">
    <property type="entry name" value="ARM-type_fold"/>
</dbReference>